<dbReference type="EMBL" id="ADFV01117925">
    <property type="status" value="NOT_ANNOTATED_CDS"/>
    <property type="molecule type" value="Genomic_DNA"/>
</dbReference>
<protein>
    <recommendedName>
        <fullName evidence="3">Rab-GAP TBC domain-containing protein</fullName>
    </recommendedName>
</protein>
<name>A0A2I3GMS0_NOMLE</name>
<dbReference type="Ensembl" id="ENSNLET00000049714.1">
    <property type="protein sequence ID" value="ENSNLEP00000032616.1"/>
    <property type="gene ID" value="ENSNLEG00000035354.1"/>
</dbReference>
<evidence type="ECO:0008006" key="3">
    <source>
        <dbReference type="Google" id="ProtNLM"/>
    </source>
</evidence>
<proteinExistence type="predicted"/>
<gene>
    <name evidence="1" type="primary">LOC100598770</name>
</gene>
<evidence type="ECO:0000313" key="2">
    <source>
        <dbReference type="Proteomes" id="UP000001073"/>
    </source>
</evidence>
<reference evidence="1" key="3">
    <citation type="submission" date="2025-09" db="UniProtKB">
        <authorList>
            <consortium name="Ensembl"/>
        </authorList>
    </citation>
    <scope>IDENTIFICATION</scope>
</reference>
<keyword evidence="2" id="KW-1185">Reference proteome</keyword>
<dbReference type="InterPro" id="IPR035969">
    <property type="entry name" value="Rab-GAP_TBC_sf"/>
</dbReference>
<dbReference type="AlphaFoldDB" id="A0A2I3GMS0"/>
<reference evidence="1" key="2">
    <citation type="submission" date="2025-08" db="UniProtKB">
        <authorList>
            <consortium name="Ensembl"/>
        </authorList>
    </citation>
    <scope>IDENTIFICATION</scope>
</reference>
<dbReference type="GeneTree" id="ENSGT00940000163624"/>
<evidence type="ECO:0000313" key="1">
    <source>
        <dbReference type="Ensembl" id="ENSNLEP00000032616.1"/>
    </source>
</evidence>
<sequence>MGPQLPQNAGLCGQHLSLGWLLRTLMKISLGLTLRLWEVYLLQGKQALMHMTSIAFEVQQRPSKLLEEPDPFVGDPASPCKH</sequence>
<reference evidence="1 2" key="1">
    <citation type="submission" date="2012-10" db="EMBL/GenBank/DDBJ databases">
        <authorList>
            <consortium name="Gibbon Genome Sequencing Consortium"/>
        </authorList>
    </citation>
    <scope>NUCLEOTIDE SEQUENCE [LARGE SCALE GENOMIC DNA]</scope>
</reference>
<dbReference type="SUPFAM" id="SSF47923">
    <property type="entry name" value="Ypt/Rab-GAP domain of gyp1p"/>
    <property type="match status" value="1"/>
</dbReference>
<dbReference type="Proteomes" id="UP000001073">
    <property type="component" value="Chromosome 14"/>
</dbReference>
<accession>A0A2I3GMS0</accession>
<organism evidence="1 2">
    <name type="scientific">Nomascus leucogenys</name>
    <name type="common">Northern white-cheeked gibbon</name>
    <name type="synonym">Hylobates leucogenys</name>
    <dbReference type="NCBI Taxonomy" id="61853"/>
    <lineage>
        <taxon>Eukaryota</taxon>
        <taxon>Metazoa</taxon>
        <taxon>Chordata</taxon>
        <taxon>Craniata</taxon>
        <taxon>Vertebrata</taxon>
        <taxon>Euteleostomi</taxon>
        <taxon>Mammalia</taxon>
        <taxon>Eutheria</taxon>
        <taxon>Euarchontoglires</taxon>
        <taxon>Primates</taxon>
        <taxon>Haplorrhini</taxon>
        <taxon>Catarrhini</taxon>
        <taxon>Hylobatidae</taxon>
        <taxon>Nomascus</taxon>
    </lineage>
</organism>